<organism evidence="14 15">
    <name type="scientific">Streptococcus ferus</name>
    <dbReference type="NCBI Taxonomy" id="1345"/>
    <lineage>
        <taxon>Bacteria</taxon>
        <taxon>Bacillati</taxon>
        <taxon>Bacillota</taxon>
        <taxon>Bacilli</taxon>
        <taxon>Lactobacillales</taxon>
        <taxon>Streptococcaceae</taxon>
        <taxon>Streptococcus</taxon>
    </lineage>
</organism>
<gene>
    <name evidence="14" type="ORF">NCTC12278_00082</name>
</gene>
<feature type="transmembrane region" description="Helical" evidence="13">
    <location>
        <begin position="74"/>
        <end position="91"/>
    </location>
</feature>
<name>A0A2X3VC77_9STRE</name>
<evidence type="ECO:0000256" key="3">
    <source>
        <dbReference type="ARBA" id="ARBA00022448"/>
    </source>
</evidence>
<evidence type="ECO:0000256" key="2">
    <source>
        <dbReference type="ARBA" id="ARBA00006920"/>
    </source>
</evidence>
<reference evidence="14 15" key="1">
    <citation type="submission" date="2018-06" db="EMBL/GenBank/DDBJ databases">
        <authorList>
            <consortium name="Pathogen Informatics"/>
            <person name="Doyle S."/>
        </authorList>
    </citation>
    <scope>NUCLEOTIDE SEQUENCE [LARGE SCALE GENOMIC DNA]</scope>
    <source>
        <strain evidence="14 15">NCTC12278</strain>
    </source>
</reference>
<proteinExistence type="inferred from homology"/>
<keyword evidence="15" id="KW-1185">Reference proteome</keyword>
<evidence type="ECO:0000256" key="13">
    <source>
        <dbReference type="SAM" id="Phobius"/>
    </source>
</evidence>
<evidence type="ECO:0000256" key="11">
    <source>
        <dbReference type="ARBA" id="ARBA00023303"/>
    </source>
</evidence>
<feature type="transmembrane region" description="Helical" evidence="13">
    <location>
        <begin position="154"/>
        <end position="181"/>
    </location>
</feature>
<dbReference type="RefSeq" id="WP_018031063.1">
    <property type="nucleotide sequence ID" value="NZ_JBGXSR010000042.1"/>
</dbReference>
<evidence type="ECO:0000256" key="7">
    <source>
        <dbReference type="ARBA" id="ARBA00022958"/>
    </source>
</evidence>
<dbReference type="Proteomes" id="UP000249495">
    <property type="component" value="Chromosome 1"/>
</dbReference>
<dbReference type="GO" id="GO:0016020">
    <property type="term" value="C:membrane"/>
    <property type="evidence" value="ECO:0007669"/>
    <property type="project" value="UniProtKB-SubCell"/>
</dbReference>
<accession>A0A2X3VC77</accession>
<keyword evidence="8 13" id="KW-1133">Transmembrane helix</keyword>
<dbReference type="EMBL" id="LS483343">
    <property type="protein sequence ID" value="SQF39020.1"/>
    <property type="molecule type" value="Genomic_DNA"/>
</dbReference>
<protein>
    <submittedName>
        <fullName evidence="14">Membrane protein</fullName>
    </submittedName>
</protein>
<keyword evidence="5 13" id="KW-0812">Transmembrane</keyword>
<evidence type="ECO:0000256" key="1">
    <source>
        <dbReference type="ARBA" id="ARBA00004141"/>
    </source>
</evidence>
<dbReference type="AlphaFoldDB" id="A0A2X3VC77"/>
<keyword evidence="7" id="KW-0630">Potassium</keyword>
<keyword evidence="6" id="KW-0631">Potassium channel</keyword>
<evidence type="ECO:0000313" key="15">
    <source>
        <dbReference type="Proteomes" id="UP000249495"/>
    </source>
</evidence>
<dbReference type="GO" id="GO:0015252">
    <property type="term" value="F:proton channel activity"/>
    <property type="evidence" value="ECO:0007669"/>
    <property type="project" value="InterPro"/>
</dbReference>
<keyword evidence="9" id="KW-0406">Ion transport</keyword>
<dbReference type="KEGG" id="sfer:NCTC12278_00082"/>
<dbReference type="Pfam" id="PF06736">
    <property type="entry name" value="TMEM175"/>
    <property type="match status" value="1"/>
</dbReference>
<sequence length="185" mass="21066">MSKERLVAFTDAVIAIIVTILILEFEKPTSLTWAAVWDLRMNLFAYTISFFWIGTMWVNMHRTWDNITRINNKLVWISLLLLFFSSFFPYTTNIVATNFNNSVAQALYGIVVLLVSLTNVWMYQELAAVAEDSVARTLAFGHNRIMVLDIALKLLGLILTLTVFPSAMMWSVLITALVLIIPRSL</sequence>
<evidence type="ECO:0000256" key="5">
    <source>
        <dbReference type="ARBA" id="ARBA00022692"/>
    </source>
</evidence>
<evidence type="ECO:0000256" key="12">
    <source>
        <dbReference type="ARBA" id="ARBA00034430"/>
    </source>
</evidence>
<dbReference type="GO" id="GO:0005267">
    <property type="term" value="F:potassium channel activity"/>
    <property type="evidence" value="ECO:0007669"/>
    <property type="project" value="UniProtKB-KW"/>
</dbReference>
<keyword evidence="11" id="KW-0407">Ion channel</keyword>
<comment type="similarity">
    <text evidence="2">Belongs to the TMEM175 family.</text>
</comment>
<keyword evidence="3" id="KW-0813">Transport</keyword>
<dbReference type="InterPro" id="IPR010617">
    <property type="entry name" value="TMEM175-like"/>
</dbReference>
<keyword evidence="4" id="KW-0633">Potassium transport</keyword>
<keyword evidence="10 13" id="KW-0472">Membrane</keyword>
<evidence type="ECO:0000256" key="6">
    <source>
        <dbReference type="ARBA" id="ARBA00022826"/>
    </source>
</evidence>
<feature type="transmembrane region" description="Helical" evidence="13">
    <location>
        <begin position="103"/>
        <end position="123"/>
    </location>
</feature>
<evidence type="ECO:0000256" key="8">
    <source>
        <dbReference type="ARBA" id="ARBA00022989"/>
    </source>
</evidence>
<dbReference type="OrthoDB" id="7626281at2"/>
<feature type="transmembrane region" description="Helical" evidence="13">
    <location>
        <begin position="43"/>
        <end position="62"/>
    </location>
</feature>
<feature type="transmembrane region" description="Helical" evidence="13">
    <location>
        <begin position="7"/>
        <end position="23"/>
    </location>
</feature>
<comment type="catalytic activity">
    <reaction evidence="12">
        <text>K(+)(in) = K(+)(out)</text>
        <dbReference type="Rhea" id="RHEA:29463"/>
        <dbReference type="ChEBI" id="CHEBI:29103"/>
    </reaction>
</comment>
<evidence type="ECO:0000313" key="14">
    <source>
        <dbReference type="EMBL" id="SQF39020.1"/>
    </source>
</evidence>
<evidence type="ECO:0000256" key="10">
    <source>
        <dbReference type="ARBA" id="ARBA00023136"/>
    </source>
</evidence>
<comment type="subcellular location">
    <subcellularLocation>
        <location evidence="1">Membrane</location>
        <topology evidence="1">Multi-pass membrane protein</topology>
    </subcellularLocation>
</comment>
<evidence type="ECO:0000256" key="4">
    <source>
        <dbReference type="ARBA" id="ARBA00022538"/>
    </source>
</evidence>
<evidence type="ECO:0000256" key="9">
    <source>
        <dbReference type="ARBA" id="ARBA00023065"/>
    </source>
</evidence>
<dbReference type="STRING" id="1123303.GCA_000372425_01756"/>